<dbReference type="InParanoid" id="A0A3P8WVK6"/>
<dbReference type="PANTHER" id="PTHR22455:SF10">
    <property type="entry name" value="CILIA- AND FLAGELLA-ASSOCIATED PROTEIN 91"/>
    <property type="match status" value="1"/>
</dbReference>
<sequence>MSETVTQTVLRKPVKKCTRRERVYDYLYDPVYTLSSEVDHVRSGLKACRSADRLRRVPVFGSMFSNLVHHPRYTLRLDPVDPVPPSVDRFWPGHTEQRRQALQHLTGVSPGGDTCHVTGVDRWKYFKRPLIPVTEPVLPNVVYSLPQKDFVSTDDKDVRQPPSCSTVAVQTDYRESEAQTDPYSPGYLIQPGGSTPELLHLQPLSWGRGLPAGLVEVEMIERARARRAWESSLPPLDDLSQLDKRRRTMEEMEAKEWAFREGEIQRLQEIRLAVLQDLLMQRDQAQNQMTQDRLNHLHSQHLKDRETKTEKIRETHVRSLRKLEAQRRDVEGKFQRAGCRDFSQNQRSLRPDVFRSPYLDTYEGLSDLEVRHSRRVEKPKRPISTKEVTQEPVNAAEELLNKYMVLREEESQQVMTSSSSSSSRFLLKKEKPAPRPATPRVEEPPKEEEEMELAVINLQKLLRGRRVQCEMFMGKENHQDLLRELRSTHALQKEERELQRADREFVLSLKQSRDRQLQEASQEEASRAEAVGAELECLFDTLSKELIRLQEERRIHAFSMLAERDRRLREAEESGRRRVEERRRREEDEIFRQVVQVHQDTVDLFLEDTILAATEQTADQQARDQIHRKAREVNDIAYAMEQSRNSRQSEEIVSELVYSFLIPEVEKIRIRGTVHLRQQRHLLAARSIVLGTAEDSATPGSPQSNCPPQNDSGPVVEDSPEEKDRQQEPESE</sequence>
<reference evidence="10" key="3">
    <citation type="submission" date="2025-09" db="UniProtKB">
        <authorList>
            <consortium name="Ensembl"/>
        </authorList>
    </citation>
    <scope>IDENTIFICATION</scope>
</reference>
<evidence type="ECO:0000256" key="3">
    <source>
        <dbReference type="ARBA" id="ARBA00023212"/>
    </source>
</evidence>
<dbReference type="AlphaFoldDB" id="A0A3P8WVK6"/>
<evidence type="ECO:0000256" key="2">
    <source>
        <dbReference type="ARBA" id="ARBA00022490"/>
    </source>
</evidence>
<dbReference type="OMA" id="VQTMYRD"/>
<reference evidence="10" key="2">
    <citation type="submission" date="2025-08" db="UniProtKB">
        <authorList>
            <consortium name="Ensembl"/>
        </authorList>
    </citation>
    <scope>IDENTIFICATION</scope>
</reference>
<evidence type="ECO:0000259" key="9">
    <source>
        <dbReference type="Pfam" id="PF14738"/>
    </source>
</evidence>
<dbReference type="CTD" id="89876"/>
<dbReference type="InterPro" id="IPR032840">
    <property type="entry name" value="CFAP91_dom"/>
</dbReference>
<evidence type="ECO:0000256" key="8">
    <source>
        <dbReference type="SAM" id="MobiDB-lite"/>
    </source>
</evidence>
<name>A0A3P8WVK6_CYNSE</name>
<feature type="compositionally biased region" description="Polar residues" evidence="8">
    <location>
        <begin position="698"/>
        <end position="712"/>
    </location>
</feature>
<organism evidence="10 11">
    <name type="scientific">Cynoglossus semilaevis</name>
    <name type="common">Tongue sole</name>
    <dbReference type="NCBI Taxonomy" id="244447"/>
    <lineage>
        <taxon>Eukaryota</taxon>
        <taxon>Metazoa</taxon>
        <taxon>Chordata</taxon>
        <taxon>Craniata</taxon>
        <taxon>Vertebrata</taxon>
        <taxon>Euteleostomi</taxon>
        <taxon>Actinopterygii</taxon>
        <taxon>Neopterygii</taxon>
        <taxon>Teleostei</taxon>
        <taxon>Neoteleostei</taxon>
        <taxon>Acanthomorphata</taxon>
        <taxon>Carangaria</taxon>
        <taxon>Pleuronectiformes</taxon>
        <taxon>Pleuronectoidei</taxon>
        <taxon>Cynoglossidae</taxon>
        <taxon>Cynoglossinae</taxon>
        <taxon>Cynoglossus</taxon>
    </lineage>
</organism>
<proteinExistence type="inferred from homology"/>
<dbReference type="Proteomes" id="UP000265120">
    <property type="component" value="Chromosome 11"/>
</dbReference>
<dbReference type="GeneTree" id="ENSGT00390000003024"/>
<feature type="coiled-coil region" evidence="7">
    <location>
        <begin position="475"/>
        <end position="511"/>
    </location>
</feature>
<dbReference type="InterPro" id="IPR026720">
    <property type="entry name" value="CFAP91"/>
</dbReference>
<evidence type="ECO:0000256" key="5">
    <source>
        <dbReference type="ARBA" id="ARBA00029468"/>
    </source>
</evidence>
<evidence type="ECO:0000313" key="11">
    <source>
        <dbReference type="Proteomes" id="UP000265120"/>
    </source>
</evidence>
<evidence type="ECO:0000313" key="10">
    <source>
        <dbReference type="Ensembl" id="ENSCSEP00000031498.1"/>
    </source>
</evidence>
<keyword evidence="4" id="KW-0966">Cell projection</keyword>
<dbReference type="Ensembl" id="ENSCSET00000031907.1">
    <property type="protein sequence ID" value="ENSCSEP00000031498.1"/>
    <property type="gene ID" value="ENSCSEG00000020169.1"/>
</dbReference>
<feature type="domain" description="CFAP91" evidence="9">
    <location>
        <begin position="169"/>
        <end position="322"/>
    </location>
</feature>
<dbReference type="GeneID" id="103386796"/>
<dbReference type="FunCoup" id="A0A3P8WVK6">
    <property type="interactions" value="41"/>
</dbReference>
<evidence type="ECO:0000256" key="6">
    <source>
        <dbReference type="ARBA" id="ARBA00029555"/>
    </source>
</evidence>
<keyword evidence="7" id="KW-0175">Coiled coil</keyword>
<accession>A0A3P8WVK6</accession>
<dbReference type="Pfam" id="PF14738">
    <property type="entry name" value="CFAP91"/>
    <property type="match status" value="1"/>
</dbReference>
<dbReference type="PANTHER" id="PTHR22455">
    <property type="entry name" value="CILIA- AND FLAGELLA-ASSOCIATED PROTEIN 91"/>
    <property type="match status" value="1"/>
</dbReference>
<feature type="compositionally biased region" description="Basic and acidic residues" evidence="8">
    <location>
        <begin position="722"/>
        <end position="732"/>
    </location>
</feature>
<keyword evidence="3" id="KW-0206">Cytoskeleton</keyword>
<feature type="region of interest" description="Disordered" evidence="8">
    <location>
        <begin position="373"/>
        <end position="392"/>
    </location>
</feature>
<evidence type="ECO:0000256" key="4">
    <source>
        <dbReference type="ARBA" id="ARBA00023273"/>
    </source>
</evidence>
<evidence type="ECO:0000256" key="7">
    <source>
        <dbReference type="SAM" id="Coils"/>
    </source>
</evidence>
<feature type="region of interest" description="Disordered" evidence="8">
    <location>
        <begin position="693"/>
        <end position="732"/>
    </location>
</feature>
<dbReference type="STRING" id="244447.ENSCSEP00000031498"/>
<dbReference type="GO" id="GO:0005930">
    <property type="term" value="C:axoneme"/>
    <property type="evidence" value="ECO:0007669"/>
    <property type="project" value="UniProtKB-SubCell"/>
</dbReference>
<keyword evidence="2" id="KW-0963">Cytoplasm</keyword>
<feature type="compositionally biased region" description="Basic residues" evidence="8">
    <location>
        <begin position="373"/>
        <end position="383"/>
    </location>
</feature>
<protein>
    <recommendedName>
        <fullName evidence="6">Cilia- and flagella-associated protein 91</fullName>
    </recommendedName>
</protein>
<feature type="region of interest" description="Disordered" evidence="8">
    <location>
        <begin position="411"/>
        <end position="449"/>
    </location>
</feature>
<dbReference type="OrthoDB" id="567787at2759"/>
<keyword evidence="11" id="KW-1185">Reference proteome</keyword>
<comment type="subcellular location">
    <subcellularLocation>
        <location evidence="1">Cytoplasm</location>
        <location evidence="1">Cytoskeleton</location>
        <location evidence="1">Cilium axoneme</location>
    </subcellularLocation>
</comment>
<evidence type="ECO:0000256" key="1">
    <source>
        <dbReference type="ARBA" id="ARBA00004430"/>
    </source>
</evidence>
<reference evidence="10 11" key="1">
    <citation type="journal article" date="2014" name="Nat. Genet.">
        <title>Whole-genome sequence of a flatfish provides insights into ZW sex chromosome evolution and adaptation to a benthic lifestyle.</title>
        <authorList>
            <person name="Chen S."/>
            <person name="Zhang G."/>
            <person name="Shao C."/>
            <person name="Huang Q."/>
            <person name="Liu G."/>
            <person name="Zhang P."/>
            <person name="Song W."/>
            <person name="An N."/>
            <person name="Chalopin D."/>
            <person name="Volff J.N."/>
            <person name="Hong Y."/>
            <person name="Li Q."/>
            <person name="Sha Z."/>
            <person name="Zhou H."/>
            <person name="Xie M."/>
            <person name="Yu Q."/>
            <person name="Liu Y."/>
            <person name="Xiang H."/>
            <person name="Wang N."/>
            <person name="Wu K."/>
            <person name="Yang C."/>
            <person name="Zhou Q."/>
            <person name="Liao X."/>
            <person name="Yang L."/>
            <person name="Hu Q."/>
            <person name="Zhang J."/>
            <person name="Meng L."/>
            <person name="Jin L."/>
            <person name="Tian Y."/>
            <person name="Lian J."/>
            <person name="Yang J."/>
            <person name="Miao G."/>
            <person name="Liu S."/>
            <person name="Liang Z."/>
            <person name="Yan F."/>
            <person name="Li Y."/>
            <person name="Sun B."/>
            <person name="Zhang H."/>
            <person name="Zhang J."/>
            <person name="Zhu Y."/>
            <person name="Du M."/>
            <person name="Zhao Y."/>
            <person name="Schartl M."/>
            <person name="Tang Q."/>
            <person name="Wang J."/>
        </authorList>
    </citation>
    <scope>NUCLEOTIDE SEQUENCE</scope>
</reference>
<comment type="similarity">
    <text evidence="5">Belongs to the CFAP91 family.</text>
</comment>
<dbReference type="RefSeq" id="XP_024915753.1">
    <property type="nucleotide sequence ID" value="XM_025059985.1"/>
</dbReference>